<evidence type="ECO:0000313" key="3">
    <source>
        <dbReference type="EMBL" id="CEL52937.1"/>
    </source>
</evidence>
<evidence type="ECO:0000313" key="4">
    <source>
        <dbReference type="Proteomes" id="UP000059188"/>
    </source>
</evidence>
<protein>
    <recommendedName>
        <fullName evidence="2">T6SS Phospholipase effector Tle1-like catalytic domain-containing protein</fullName>
    </recommendedName>
</protein>
<dbReference type="PANTHER" id="PTHR33840:SF2">
    <property type="entry name" value="TLE1 PHOSPHOLIPASE DOMAIN-CONTAINING PROTEIN"/>
    <property type="match status" value="1"/>
</dbReference>
<feature type="domain" description="T6SS Phospholipase effector Tle1-like catalytic" evidence="2">
    <location>
        <begin position="1"/>
        <end position="280"/>
    </location>
</feature>
<reference evidence="3 4" key="1">
    <citation type="submission" date="2014-11" db="EMBL/GenBank/DDBJ databases">
        <authorList>
            <person name="Wibberg Daniel"/>
        </authorList>
    </citation>
    <scope>NUCLEOTIDE SEQUENCE [LARGE SCALE GENOMIC DNA]</scope>
    <source>
        <strain evidence="3">Rhizoctonia solani AG1-IB 7/3/14</strain>
    </source>
</reference>
<dbReference type="InterPro" id="IPR018712">
    <property type="entry name" value="Tle1-like_cat"/>
</dbReference>
<dbReference type="AlphaFoldDB" id="A0A0B7F9L8"/>
<gene>
    <name evidence="3" type="ORF">RSOLAG1IB_06005</name>
</gene>
<evidence type="ECO:0000259" key="2">
    <source>
        <dbReference type="Pfam" id="PF09994"/>
    </source>
</evidence>
<name>A0A0B7F9L8_THACB</name>
<evidence type="ECO:0000256" key="1">
    <source>
        <dbReference type="SAM" id="MobiDB-lite"/>
    </source>
</evidence>
<dbReference type="Pfam" id="PF09994">
    <property type="entry name" value="T6SS_Tle1-like_cat"/>
    <property type="match status" value="1"/>
</dbReference>
<dbReference type="OrthoDB" id="3162439at2759"/>
<organism evidence="3 4">
    <name type="scientific">Thanatephorus cucumeris (strain AG1-IB / isolate 7/3/14)</name>
    <name type="common">Lettuce bottom rot fungus</name>
    <name type="synonym">Rhizoctonia solani</name>
    <dbReference type="NCBI Taxonomy" id="1108050"/>
    <lineage>
        <taxon>Eukaryota</taxon>
        <taxon>Fungi</taxon>
        <taxon>Dikarya</taxon>
        <taxon>Basidiomycota</taxon>
        <taxon>Agaricomycotina</taxon>
        <taxon>Agaricomycetes</taxon>
        <taxon>Cantharellales</taxon>
        <taxon>Ceratobasidiaceae</taxon>
        <taxon>Rhizoctonia</taxon>
        <taxon>Rhizoctonia solani AG-1</taxon>
    </lineage>
</organism>
<proteinExistence type="predicted"/>
<keyword evidence="4" id="KW-1185">Reference proteome</keyword>
<accession>A0A0B7F9L8</accession>
<feature type="region of interest" description="Disordered" evidence="1">
    <location>
        <begin position="191"/>
        <end position="229"/>
    </location>
</feature>
<dbReference type="PANTHER" id="PTHR33840">
    <property type="match status" value="1"/>
</dbReference>
<sequence>MLHKVGLLPRANYQQVPFAYHMYQRNDKEGWEMSNGFKQAFSTEVEIHFMGLFDTVNSVGLIPHELPFAKSNYVVRYFRHAVSLDERRSKFKDNLWGRTSDQDAALAAPRRENYVSRRRREQKMRKMTMQSEQQGLLNYGSTMVETIGEAVESVSGTVNGIARAIRGVKRYIWSFINLLSGDFIPTADRLESRRRRTSKGSGIYPPQNNSPVTADQAGKPDRRSGRPVAHAIGGKRISRAETDVEEVWFAGAHTDVGGGSVKNGERYSLARISLRWMVRQCFKCNTGILFHSNLLEDVGLSPETLWPKVLPRPPPITSLDQVPESSSISPTARIPRGYTRYSTMSDTLPSPNVYEQRGPGTLFGLLGRRNSQLSGKIDPYEPYFPLHWGMATGHELRDYGPRAWQPREPFISEEVEDYKDALSPIYDQLSVNWWWWILEFVPIRQVRKKSPERVPELTCVVT</sequence>
<dbReference type="STRING" id="1108050.A0A0B7F9L8"/>
<dbReference type="EMBL" id="LN679110">
    <property type="protein sequence ID" value="CEL52937.1"/>
    <property type="molecule type" value="Genomic_DNA"/>
</dbReference>
<dbReference type="Proteomes" id="UP000059188">
    <property type="component" value="Unassembled WGS sequence"/>
</dbReference>